<organism evidence="1 2">
    <name type="scientific">Salmonella enterica subsp. enterica serovar Wilhelmsburg</name>
    <dbReference type="NCBI Taxonomy" id="1960126"/>
    <lineage>
        <taxon>Bacteria</taxon>
        <taxon>Pseudomonadati</taxon>
        <taxon>Pseudomonadota</taxon>
        <taxon>Gammaproteobacteria</taxon>
        <taxon>Enterobacterales</taxon>
        <taxon>Enterobacteriaceae</taxon>
        <taxon>Salmonella</taxon>
    </lineage>
</organism>
<evidence type="ECO:0000313" key="1">
    <source>
        <dbReference type="EMBL" id="TGD00793.1"/>
    </source>
</evidence>
<proteinExistence type="predicted"/>
<protein>
    <submittedName>
        <fullName evidence="1">Uncharacterized protein</fullName>
    </submittedName>
</protein>
<dbReference type="AlphaFoldDB" id="A0A659RC94"/>
<accession>A0A659RC94</accession>
<dbReference type="EMBL" id="PYKB01000337">
    <property type="protein sequence ID" value="TGD00793.1"/>
    <property type="molecule type" value="Genomic_DNA"/>
</dbReference>
<dbReference type="Proteomes" id="UP000298491">
    <property type="component" value="Unassembled WGS sequence"/>
</dbReference>
<sequence>MIDVGKLMGALGGDSGPDLSFGLSLAFSNAYRRGFSRSVRPRLCSLKPREPVRGWCHRLSHSRSCPSAIPG</sequence>
<name>A0A659RC94_SALET</name>
<comment type="caution">
    <text evidence="1">The sequence shown here is derived from an EMBL/GenBank/DDBJ whole genome shotgun (WGS) entry which is preliminary data.</text>
</comment>
<reference evidence="1 2" key="1">
    <citation type="submission" date="2018-03" db="EMBL/GenBank/DDBJ databases">
        <title>Non-Typhoidal Salmonella genome sequencing and assembly.</title>
        <authorList>
            <person name="Matchawe C."/>
        </authorList>
    </citation>
    <scope>NUCLEOTIDE SEQUENCE [LARGE SCALE GENOMIC DNA]</scope>
    <source>
        <strain evidence="1 2">35dea</strain>
    </source>
</reference>
<gene>
    <name evidence="1" type="ORF">C9F09_03745</name>
</gene>
<evidence type="ECO:0000313" key="2">
    <source>
        <dbReference type="Proteomes" id="UP000298491"/>
    </source>
</evidence>